<gene>
    <name evidence="1" type="ORF">FC093_02070</name>
</gene>
<reference evidence="1 2" key="1">
    <citation type="submission" date="2019-05" db="EMBL/GenBank/DDBJ databases">
        <title>Panacibacter sp. strain 17mud1-8 Genome sequencing and assembly.</title>
        <authorList>
            <person name="Chhetri G."/>
        </authorList>
    </citation>
    <scope>NUCLEOTIDE SEQUENCE [LARGE SCALE GENOMIC DNA]</scope>
    <source>
        <strain evidence="1 2">17mud1-8</strain>
    </source>
</reference>
<evidence type="ECO:0000313" key="2">
    <source>
        <dbReference type="Proteomes" id="UP000305848"/>
    </source>
</evidence>
<organism evidence="1 2">
    <name type="scientific">Ilyomonas limi</name>
    <dbReference type="NCBI Taxonomy" id="2575867"/>
    <lineage>
        <taxon>Bacteria</taxon>
        <taxon>Pseudomonadati</taxon>
        <taxon>Bacteroidota</taxon>
        <taxon>Chitinophagia</taxon>
        <taxon>Chitinophagales</taxon>
        <taxon>Chitinophagaceae</taxon>
        <taxon>Ilyomonas</taxon>
    </lineage>
</organism>
<comment type="caution">
    <text evidence="1">The sequence shown here is derived from an EMBL/GenBank/DDBJ whole genome shotgun (WGS) entry which is preliminary data.</text>
</comment>
<dbReference type="SUPFAM" id="SSF53254">
    <property type="entry name" value="Phosphoglycerate mutase-like"/>
    <property type="match status" value="1"/>
</dbReference>
<dbReference type="InterPro" id="IPR013078">
    <property type="entry name" value="His_Pase_superF_clade-1"/>
</dbReference>
<dbReference type="GO" id="GO:0005737">
    <property type="term" value="C:cytoplasm"/>
    <property type="evidence" value="ECO:0007669"/>
    <property type="project" value="TreeGrafter"/>
</dbReference>
<dbReference type="PANTHER" id="PTHR48100:SF59">
    <property type="entry name" value="ADENOSYLCOBALAMIN_ALPHA-RIBAZOLE PHOSPHATASE"/>
    <property type="match status" value="1"/>
</dbReference>
<dbReference type="SMART" id="SM00855">
    <property type="entry name" value="PGAM"/>
    <property type="match status" value="1"/>
</dbReference>
<dbReference type="AlphaFoldDB" id="A0A4U3L962"/>
<sequence length="197" mass="21605">MTTFLLIRHAATAAVGKKLSGRTAGVHLNETGQMQAQQLAERLANVPLAAIYSSPLERAVETAEPVAKGHYLETVINKDFIEIDFGEWTNCSFEDLQHQQPFQLFNSFRSCTRIPGGELMLEAQARIVAGLQKLCVQHQNETVAVVSHSDLIKAAIAYYAGIHLDLFQRIEISPASVSIVEVYKETARITLVNGGGL</sequence>
<keyword evidence="2" id="KW-1185">Reference proteome</keyword>
<protein>
    <submittedName>
        <fullName evidence="1">Histidine phosphatase family protein</fullName>
    </submittedName>
</protein>
<dbReference type="Pfam" id="PF00300">
    <property type="entry name" value="His_Phos_1"/>
    <property type="match status" value="1"/>
</dbReference>
<accession>A0A4U3L962</accession>
<dbReference type="Gene3D" id="3.40.50.1240">
    <property type="entry name" value="Phosphoglycerate mutase-like"/>
    <property type="match status" value="1"/>
</dbReference>
<dbReference type="OrthoDB" id="9782128at2"/>
<dbReference type="InterPro" id="IPR050275">
    <property type="entry name" value="PGM_Phosphatase"/>
</dbReference>
<evidence type="ECO:0000313" key="1">
    <source>
        <dbReference type="EMBL" id="TKK71828.1"/>
    </source>
</evidence>
<dbReference type="PANTHER" id="PTHR48100">
    <property type="entry name" value="BROAD-SPECIFICITY PHOSPHATASE YOR283W-RELATED"/>
    <property type="match status" value="1"/>
</dbReference>
<dbReference type="EMBL" id="SZQL01000001">
    <property type="protein sequence ID" value="TKK71828.1"/>
    <property type="molecule type" value="Genomic_DNA"/>
</dbReference>
<dbReference type="Proteomes" id="UP000305848">
    <property type="component" value="Unassembled WGS sequence"/>
</dbReference>
<dbReference type="RefSeq" id="WP_137260068.1">
    <property type="nucleotide sequence ID" value="NZ_SZQL01000001.1"/>
</dbReference>
<dbReference type="GO" id="GO:0016791">
    <property type="term" value="F:phosphatase activity"/>
    <property type="evidence" value="ECO:0007669"/>
    <property type="project" value="TreeGrafter"/>
</dbReference>
<dbReference type="CDD" id="cd07067">
    <property type="entry name" value="HP_PGM_like"/>
    <property type="match status" value="1"/>
</dbReference>
<name>A0A4U3L962_9BACT</name>
<dbReference type="InterPro" id="IPR029033">
    <property type="entry name" value="His_PPase_superfam"/>
</dbReference>
<proteinExistence type="predicted"/>